<protein>
    <submittedName>
        <fullName evidence="1">Uncharacterized protein</fullName>
    </submittedName>
</protein>
<name>A0A4R6WXQ9_9PROT</name>
<accession>A0A4R6WXQ9</accession>
<organism evidence="1 2">
    <name type="scientific">Dongia mobilis</name>
    <dbReference type="NCBI Taxonomy" id="578943"/>
    <lineage>
        <taxon>Bacteria</taxon>
        <taxon>Pseudomonadati</taxon>
        <taxon>Pseudomonadota</taxon>
        <taxon>Alphaproteobacteria</taxon>
        <taxon>Rhodospirillales</taxon>
        <taxon>Dongiaceae</taxon>
        <taxon>Dongia</taxon>
    </lineage>
</organism>
<dbReference type="AlphaFoldDB" id="A0A4R6WXQ9"/>
<gene>
    <name evidence="1" type="ORF">A8950_1044</name>
</gene>
<proteinExistence type="predicted"/>
<dbReference type="Proteomes" id="UP000295783">
    <property type="component" value="Unassembled WGS sequence"/>
</dbReference>
<dbReference type="EMBL" id="SNYW01000006">
    <property type="protein sequence ID" value="TDQ84487.1"/>
    <property type="molecule type" value="Genomic_DNA"/>
</dbReference>
<evidence type="ECO:0000313" key="1">
    <source>
        <dbReference type="EMBL" id="TDQ84487.1"/>
    </source>
</evidence>
<evidence type="ECO:0000313" key="2">
    <source>
        <dbReference type="Proteomes" id="UP000295783"/>
    </source>
</evidence>
<sequence length="33" mass="4013">MPVLWRLYSGQYHLLVQEWLTATDFPVKSHKMH</sequence>
<reference evidence="1 2" key="1">
    <citation type="submission" date="2019-03" db="EMBL/GenBank/DDBJ databases">
        <title>Genomic Encyclopedia of Type Strains, Phase III (KMG-III): the genomes of soil and plant-associated and newly described type strains.</title>
        <authorList>
            <person name="Whitman W."/>
        </authorList>
    </citation>
    <scope>NUCLEOTIDE SEQUENCE [LARGE SCALE GENOMIC DNA]</scope>
    <source>
        <strain evidence="1 2">CGMCC 1.7660</strain>
    </source>
</reference>
<keyword evidence="2" id="KW-1185">Reference proteome</keyword>
<comment type="caution">
    <text evidence="1">The sequence shown here is derived from an EMBL/GenBank/DDBJ whole genome shotgun (WGS) entry which is preliminary data.</text>
</comment>